<dbReference type="AlphaFoldDB" id="A0A656H909"/>
<keyword evidence="1" id="KW-1133">Transmembrane helix</keyword>
<keyword evidence="1" id="KW-0812">Transmembrane</keyword>
<name>A0A656H909_THINJ</name>
<gene>
    <name evidence="3" type="ORF">Thini_0247</name>
</gene>
<keyword evidence="2" id="KW-0732">Signal</keyword>
<organism evidence="3 4">
    <name type="scientific">Thiothrix nivea (strain ATCC 35100 / DSM 5205 / JP2)</name>
    <dbReference type="NCBI Taxonomy" id="870187"/>
    <lineage>
        <taxon>Bacteria</taxon>
        <taxon>Pseudomonadati</taxon>
        <taxon>Pseudomonadota</taxon>
        <taxon>Gammaproteobacteria</taxon>
        <taxon>Thiotrichales</taxon>
        <taxon>Thiotrichaceae</taxon>
        <taxon>Thiothrix</taxon>
    </lineage>
</organism>
<dbReference type="EMBL" id="JH651384">
    <property type="protein sequence ID" value="EIJ32908.1"/>
    <property type="molecule type" value="Genomic_DNA"/>
</dbReference>
<keyword evidence="4" id="KW-1185">Reference proteome</keyword>
<sequence length="69" mass="7288" precursor="true">MLKLNQSRFALLALLPVAGSALAHPGSHADMGNWAVLEHFMSSPLHFGVVAAGAVLLAVGIIWSVRRGR</sequence>
<evidence type="ECO:0000313" key="4">
    <source>
        <dbReference type="Proteomes" id="UP000005317"/>
    </source>
</evidence>
<accession>A0A656H909</accession>
<evidence type="ECO:0000313" key="3">
    <source>
        <dbReference type="EMBL" id="EIJ32908.1"/>
    </source>
</evidence>
<reference evidence="4" key="1">
    <citation type="journal article" date="2011" name="Stand. Genomic Sci.">
        <title>Genome sequence of the filamentous, gliding Thiothrix nivea neotype strain (JP2(T)).</title>
        <authorList>
            <person name="Lapidus A."/>
            <person name="Nolan M."/>
            <person name="Lucas S."/>
            <person name="Glavina Del Rio T."/>
            <person name="Tice H."/>
            <person name="Cheng J.F."/>
            <person name="Tapia R."/>
            <person name="Han C."/>
            <person name="Goodwin L."/>
            <person name="Pitluck S."/>
            <person name="Liolios K."/>
            <person name="Pagani I."/>
            <person name="Ivanova N."/>
            <person name="Huntemann M."/>
            <person name="Mavromatis K."/>
            <person name="Mikhailova N."/>
            <person name="Pati A."/>
            <person name="Chen A."/>
            <person name="Palaniappan K."/>
            <person name="Land M."/>
            <person name="Brambilla E.M."/>
            <person name="Rohde M."/>
            <person name="Abt B."/>
            <person name="Verbarg S."/>
            <person name="Goker M."/>
            <person name="Bristow J."/>
            <person name="Eisen J.A."/>
            <person name="Markowitz V."/>
            <person name="Hugenholtz P."/>
            <person name="Kyrpides N.C."/>
            <person name="Klenk H.P."/>
            <person name="Woyke T."/>
        </authorList>
    </citation>
    <scope>NUCLEOTIDE SEQUENCE [LARGE SCALE GENOMIC DNA]</scope>
    <source>
        <strain evidence="4">ATCC 35100 / DSM 5205 / JP2</strain>
    </source>
</reference>
<dbReference type="Proteomes" id="UP000005317">
    <property type="component" value="Unassembled WGS sequence"/>
</dbReference>
<feature type="transmembrane region" description="Helical" evidence="1">
    <location>
        <begin position="47"/>
        <end position="65"/>
    </location>
</feature>
<evidence type="ECO:0000256" key="1">
    <source>
        <dbReference type="SAM" id="Phobius"/>
    </source>
</evidence>
<protein>
    <submittedName>
        <fullName evidence="3">Uncharacterized protein</fullName>
    </submittedName>
</protein>
<keyword evidence="1" id="KW-0472">Membrane</keyword>
<feature type="chain" id="PRO_5024958938" evidence="2">
    <location>
        <begin position="24"/>
        <end position="69"/>
    </location>
</feature>
<dbReference type="RefSeq" id="WP_002706871.1">
    <property type="nucleotide sequence ID" value="NZ_JH651384.1"/>
</dbReference>
<proteinExistence type="predicted"/>
<evidence type="ECO:0000256" key="2">
    <source>
        <dbReference type="SAM" id="SignalP"/>
    </source>
</evidence>
<feature type="signal peptide" evidence="2">
    <location>
        <begin position="1"/>
        <end position="23"/>
    </location>
</feature>